<gene>
    <name evidence="2" type="ORF">CAQU_04865</name>
</gene>
<dbReference type="Proteomes" id="UP000185478">
    <property type="component" value="Chromosome"/>
</dbReference>
<dbReference type="EMBL" id="CP009245">
    <property type="protein sequence ID" value="APT84502.1"/>
    <property type="molecule type" value="Genomic_DNA"/>
</dbReference>
<feature type="transmembrane region" description="Helical" evidence="1">
    <location>
        <begin position="144"/>
        <end position="163"/>
    </location>
</feature>
<evidence type="ECO:0000313" key="3">
    <source>
        <dbReference type="Proteomes" id="UP000185478"/>
    </source>
</evidence>
<dbReference type="OrthoDB" id="4422408at2"/>
<dbReference type="KEGG" id="caqu:CAQU_04865"/>
<dbReference type="AlphaFoldDB" id="A0A1L7CF65"/>
<feature type="transmembrane region" description="Helical" evidence="1">
    <location>
        <begin position="206"/>
        <end position="226"/>
    </location>
</feature>
<accession>A0A1L7CF65</accession>
<feature type="transmembrane region" description="Helical" evidence="1">
    <location>
        <begin position="84"/>
        <end position="109"/>
    </location>
</feature>
<keyword evidence="1" id="KW-1133">Transmembrane helix</keyword>
<proteinExistence type="predicted"/>
<dbReference type="RefSeq" id="WP_075725672.1">
    <property type="nucleotide sequence ID" value="NZ_CP009245.1"/>
</dbReference>
<organism evidence="2 3">
    <name type="scientific">Corynebacterium aquilae DSM 44791</name>
    <dbReference type="NCBI Taxonomy" id="1431546"/>
    <lineage>
        <taxon>Bacteria</taxon>
        <taxon>Bacillati</taxon>
        <taxon>Actinomycetota</taxon>
        <taxon>Actinomycetes</taxon>
        <taxon>Mycobacteriales</taxon>
        <taxon>Corynebacteriaceae</taxon>
        <taxon>Corynebacterium</taxon>
    </lineage>
</organism>
<name>A0A1L7CF65_9CORY</name>
<feature type="transmembrane region" description="Helical" evidence="1">
    <location>
        <begin position="115"/>
        <end position="132"/>
    </location>
</feature>
<evidence type="ECO:0000256" key="1">
    <source>
        <dbReference type="SAM" id="Phobius"/>
    </source>
</evidence>
<keyword evidence="3" id="KW-1185">Reference proteome</keyword>
<dbReference type="STRING" id="1431546.CAQU_04865"/>
<keyword evidence="1" id="KW-0812">Transmembrane</keyword>
<evidence type="ECO:0000313" key="2">
    <source>
        <dbReference type="EMBL" id="APT84502.1"/>
    </source>
</evidence>
<keyword evidence="1" id="KW-0472">Membrane</keyword>
<reference evidence="2 3" key="1">
    <citation type="submission" date="2014-08" db="EMBL/GenBank/DDBJ databases">
        <title>Complete genome sequence of Corynebacterium aquilae S-613T(T) (=DSM 44791(T)), isolated from the choana of a healthy golden eagle.</title>
        <authorList>
            <person name="Ruckert C."/>
            <person name="Albersmeier A."/>
            <person name="Winkler A."/>
            <person name="Kalinowski J."/>
        </authorList>
    </citation>
    <scope>NUCLEOTIDE SEQUENCE [LARGE SCALE GENOMIC DNA]</scope>
    <source>
        <strain evidence="2 3">S-613</strain>
    </source>
</reference>
<protein>
    <submittedName>
        <fullName evidence="2">Membrane protein</fullName>
    </submittedName>
</protein>
<sequence length="267" mass="28063">MGIFGRDDKVAKRDKDITDAVHSDPQVLEERAGATGRILITALDKAAHMQSSLIEGYVNWLRSKNPEASPYEIQRLMDKHIKRLATGSGATVGAAAAVPGIGFATGAAAVGAESVLFLDAATFYVMASAHLRGVDIRSKERRRALILVVLLGSAGTMIVDAAVGNLGDRKGASVAATLTRFGTPSLNEVNSRLLKTATKRLNKKLWGTWVGKVMPLGIGAVVGTVANRKIADKLIENARTSLGALPAKFASAAPQDVVEPETPLTSA</sequence>